<accession>A0A927CVH7</accession>
<proteinExistence type="predicted"/>
<evidence type="ECO:0000256" key="1">
    <source>
        <dbReference type="SAM" id="Phobius"/>
    </source>
</evidence>
<feature type="transmembrane region" description="Helical" evidence="1">
    <location>
        <begin position="59"/>
        <end position="82"/>
    </location>
</feature>
<keyword evidence="1" id="KW-1133">Transmembrane helix</keyword>
<keyword evidence="1" id="KW-0472">Membrane</keyword>
<dbReference type="EMBL" id="JACXSI010000007">
    <property type="protein sequence ID" value="MBD3107517.1"/>
    <property type="molecule type" value="Genomic_DNA"/>
</dbReference>
<evidence type="ECO:0000313" key="3">
    <source>
        <dbReference type="Proteomes" id="UP000602076"/>
    </source>
</evidence>
<dbReference type="Proteomes" id="UP000602076">
    <property type="component" value="Unassembled WGS sequence"/>
</dbReference>
<comment type="caution">
    <text evidence="2">The sequence shown here is derived from an EMBL/GenBank/DDBJ whole genome shotgun (WGS) entry which is preliminary data.</text>
</comment>
<name>A0A927CVH7_9BACI</name>
<organism evidence="2 3">
    <name type="scientific">Peribacillus faecalis</name>
    <dbReference type="NCBI Taxonomy" id="2772559"/>
    <lineage>
        <taxon>Bacteria</taxon>
        <taxon>Bacillati</taxon>
        <taxon>Bacillota</taxon>
        <taxon>Bacilli</taxon>
        <taxon>Bacillales</taxon>
        <taxon>Bacillaceae</taxon>
        <taxon>Peribacillus</taxon>
    </lineage>
</organism>
<gene>
    <name evidence="2" type="ORF">IEO70_03990</name>
</gene>
<keyword evidence="1" id="KW-0812">Transmembrane</keyword>
<protein>
    <submittedName>
        <fullName evidence="2">Uncharacterized protein</fullName>
    </submittedName>
</protein>
<dbReference type="RefSeq" id="WP_190997065.1">
    <property type="nucleotide sequence ID" value="NZ_JACXSI010000007.1"/>
</dbReference>
<reference evidence="2" key="1">
    <citation type="submission" date="2020-09" db="EMBL/GenBank/DDBJ databases">
        <title>Bacillus faecalis sp. nov., a moderately halophilic bacterium isolated from cow faeces.</title>
        <authorList>
            <person name="Jiang L."/>
            <person name="Lee J."/>
        </authorList>
    </citation>
    <scope>NUCLEOTIDE SEQUENCE</scope>
    <source>
        <strain evidence="2">AGMB 02131</strain>
    </source>
</reference>
<dbReference type="AlphaFoldDB" id="A0A927CVH7"/>
<keyword evidence="3" id="KW-1185">Reference proteome</keyword>
<evidence type="ECO:0000313" key="2">
    <source>
        <dbReference type="EMBL" id="MBD3107517.1"/>
    </source>
</evidence>
<sequence length="90" mass="9924">MSYALIRRLMLLSALLGVAGLFLLFGSVNFGTLLAENWLSNQIDGVDTYMYEIRVKGNINNFLAVGSILFTIGLASISFLYYKCLSMKGS</sequence>